<dbReference type="PANTHER" id="PTHR43194">
    <property type="entry name" value="HYDROLASE ALPHA/BETA FOLD FAMILY"/>
    <property type="match status" value="1"/>
</dbReference>
<name>A0A5N0TLF9_9MICO</name>
<dbReference type="Gene3D" id="3.40.50.1820">
    <property type="entry name" value="alpha/beta hydrolase"/>
    <property type="match status" value="1"/>
</dbReference>
<proteinExistence type="predicted"/>
<dbReference type="RefSeq" id="WP_150891696.1">
    <property type="nucleotide sequence ID" value="NZ_VYUY01000003.1"/>
</dbReference>
<dbReference type="InterPro" id="IPR000073">
    <property type="entry name" value="AB_hydrolase_1"/>
</dbReference>
<protein>
    <submittedName>
        <fullName evidence="2">Alpha/beta hydrolase</fullName>
    </submittedName>
</protein>
<dbReference type="InterPro" id="IPR050228">
    <property type="entry name" value="Carboxylesterase_BioH"/>
</dbReference>
<dbReference type="EMBL" id="VYUY01000003">
    <property type="protein sequence ID" value="KAA9135842.1"/>
    <property type="molecule type" value="Genomic_DNA"/>
</dbReference>
<dbReference type="PANTHER" id="PTHR43194:SF2">
    <property type="entry name" value="PEROXISOMAL MEMBRANE PROTEIN LPX1"/>
    <property type="match status" value="1"/>
</dbReference>
<dbReference type="Proteomes" id="UP000326838">
    <property type="component" value="Unassembled WGS sequence"/>
</dbReference>
<organism evidence="2 3">
    <name type="scientific">Microbacterium caowuchunii</name>
    <dbReference type="NCBI Taxonomy" id="2614638"/>
    <lineage>
        <taxon>Bacteria</taxon>
        <taxon>Bacillati</taxon>
        <taxon>Actinomycetota</taxon>
        <taxon>Actinomycetes</taxon>
        <taxon>Micrococcales</taxon>
        <taxon>Microbacteriaceae</taxon>
        <taxon>Microbacterium</taxon>
    </lineage>
</organism>
<dbReference type="AlphaFoldDB" id="A0A5N0TLF9"/>
<comment type="caution">
    <text evidence="2">The sequence shown here is derived from an EMBL/GenBank/DDBJ whole genome shotgun (WGS) entry which is preliminary data.</text>
</comment>
<dbReference type="GO" id="GO:0016787">
    <property type="term" value="F:hydrolase activity"/>
    <property type="evidence" value="ECO:0007669"/>
    <property type="project" value="UniProtKB-KW"/>
</dbReference>
<accession>A0A5N0TLF9</accession>
<evidence type="ECO:0000313" key="3">
    <source>
        <dbReference type="Proteomes" id="UP000326838"/>
    </source>
</evidence>
<feature type="domain" description="AB hydrolase-1" evidence="1">
    <location>
        <begin position="25"/>
        <end position="146"/>
    </location>
</feature>
<gene>
    <name evidence="2" type="ORF">F6B40_01255</name>
</gene>
<dbReference type="SUPFAM" id="SSF53474">
    <property type="entry name" value="alpha/beta-Hydrolases"/>
    <property type="match status" value="1"/>
</dbReference>
<evidence type="ECO:0000313" key="2">
    <source>
        <dbReference type="EMBL" id="KAA9135842.1"/>
    </source>
</evidence>
<keyword evidence="2" id="KW-0378">Hydrolase</keyword>
<keyword evidence="3" id="KW-1185">Reference proteome</keyword>
<evidence type="ECO:0000259" key="1">
    <source>
        <dbReference type="Pfam" id="PF00561"/>
    </source>
</evidence>
<sequence length="269" mass="29624">MNGGRLVIRSGSVDISVVDRGGDGPLLVLLHGLAGSARELFPTADALTDAFRVVVVDQRGHGHSTRRPEQLSRAAFVNDIVQVITQFSPDRAATLIGQSMGAHTAFLTAAARPDLVERLVMLEGHVSGSDQPDETARLGAFFDSWPVTFADPEEARSFLGESVLTEAWISDLEPTSEGLRRRFDADVMQRTIEAVHEPRWAEWEALTVPTLAVFAENGMFSAEQKAELIRRRPRTLRADIRDASHDAHLDGFDGWIGVLRDHLVNGRER</sequence>
<dbReference type="PRINTS" id="PR00111">
    <property type="entry name" value="ABHYDROLASE"/>
</dbReference>
<dbReference type="Pfam" id="PF00561">
    <property type="entry name" value="Abhydrolase_1"/>
    <property type="match status" value="1"/>
</dbReference>
<reference evidence="3" key="1">
    <citation type="submission" date="2019-09" db="EMBL/GenBank/DDBJ databases">
        <title>Mumia zhuanghuii sp. nov. isolated from the intestinal contents of plateau pika (Ochotona curzoniae) in the Qinghai-Tibet plateau of China.</title>
        <authorList>
            <person name="Tian Z."/>
        </authorList>
    </citation>
    <scope>NUCLEOTIDE SEQUENCE [LARGE SCALE GENOMIC DNA]</scope>
    <source>
        <strain evidence="3">L-033</strain>
    </source>
</reference>
<dbReference type="InterPro" id="IPR029058">
    <property type="entry name" value="AB_hydrolase_fold"/>
</dbReference>